<evidence type="ECO:0000313" key="1">
    <source>
        <dbReference type="EMBL" id="KAF0894967.1"/>
    </source>
</evidence>
<keyword evidence="2" id="KW-1185">Reference proteome</keyword>
<dbReference type="AlphaFoldDB" id="A0A6G1C4S4"/>
<dbReference type="Proteomes" id="UP000479710">
    <property type="component" value="Unassembled WGS sequence"/>
</dbReference>
<evidence type="ECO:0000313" key="2">
    <source>
        <dbReference type="Proteomes" id="UP000479710"/>
    </source>
</evidence>
<proteinExistence type="predicted"/>
<comment type="caution">
    <text evidence="1">The sequence shown here is derived from an EMBL/GenBank/DDBJ whole genome shotgun (WGS) entry which is preliminary data.</text>
</comment>
<sequence length="67" mass="6951">MPLPATASIPNLLIASSLPPPPLGVKMALEISMEGIEARAQELGVVLSTVDLDSITLPTGKDFGIPR</sequence>
<name>A0A6G1C4S4_9ORYZ</name>
<protein>
    <submittedName>
        <fullName evidence="1">Uncharacterized protein</fullName>
    </submittedName>
</protein>
<gene>
    <name evidence="1" type="ORF">E2562_004957</name>
</gene>
<accession>A0A6G1C4S4</accession>
<organism evidence="1 2">
    <name type="scientific">Oryza meyeriana var. granulata</name>
    <dbReference type="NCBI Taxonomy" id="110450"/>
    <lineage>
        <taxon>Eukaryota</taxon>
        <taxon>Viridiplantae</taxon>
        <taxon>Streptophyta</taxon>
        <taxon>Embryophyta</taxon>
        <taxon>Tracheophyta</taxon>
        <taxon>Spermatophyta</taxon>
        <taxon>Magnoliopsida</taxon>
        <taxon>Liliopsida</taxon>
        <taxon>Poales</taxon>
        <taxon>Poaceae</taxon>
        <taxon>BOP clade</taxon>
        <taxon>Oryzoideae</taxon>
        <taxon>Oryzeae</taxon>
        <taxon>Oryzinae</taxon>
        <taxon>Oryza</taxon>
        <taxon>Oryza meyeriana</taxon>
    </lineage>
</organism>
<reference evidence="1 2" key="1">
    <citation type="submission" date="2019-11" db="EMBL/GenBank/DDBJ databases">
        <title>Whole genome sequence of Oryza granulata.</title>
        <authorList>
            <person name="Li W."/>
        </authorList>
    </citation>
    <scope>NUCLEOTIDE SEQUENCE [LARGE SCALE GENOMIC DNA]</scope>
    <source>
        <strain evidence="2">cv. Menghai</strain>
        <tissue evidence="1">Leaf</tissue>
    </source>
</reference>
<dbReference type="EMBL" id="SPHZ02000010">
    <property type="protein sequence ID" value="KAF0894967.1"/>
    <property type="molecule type" value="Genomic_DNA"/>
</dbReference>